<evidence type="ECO:0000313" key="2">
    <source>
        <dbReference type="EMBL" id="MBK4738693.1"/>
    </source>
</evidence>
<comment type="similarity">
    <text evidence="1">Belongs to the enoyl-CoA hydratase/isomerase family.</text>
</comment>
<dbReference type="EMBL" id="JAEPBG010000025">
    <property type="protein sequence ID" value="MBK4738693.1"/>
    <property type="molecule type" value="Genomic_DNA"/>
</dbReference>
<dbReference type="Proteomes" id="UP000622890">
    <property type="component" value="Unassembled WGS sequence"/>
</dbReference>
<name>A0A934SZN7_9BURK</name>
<gene>
    <name evidence="2" type="ORF">JJB74_29115</name>
</gene>
<dbReference type="InterPro" id="IPR001753">
    <property type="entry name" value="Enoyl-CoA_hydra/iso"/>
</dbReference>
<dbReference type="Gene3D" id="3.90.226.10">
    <property type="entry name" value="2-enoyl-CoA Hydratase, Chain A, domain 1"/>
    <property type="match status" value="1"/>
</dbReference>
<dbReference type="GO" id="GO:0016853">
    <property type="term" value="F:isomerase activity"/>
    <property type="evidence" value="ECO:0007669"/>
    <property type="project" value="InterPro"/>
</dbReference>
<accession>A0A934SZN7</accession>
<reference evidence="2" key="1">
    <citation type="submission" date="2021-01" db="EMBL/GenBank/DDBJ databases">
        <title>Genome sequence of strain Noviherbaspirillum sp. DKR-6.</title>
        <authorList>
            <person name="Chaudhary D.K."/>
        </authorList>
    </citation>
    <scope>NUCLEOTIDE SEQUENCE</scope>
    <source>
        <strain evidence="2">DKR-6</strain>
    </source>
</reference>
<dbReference type="SUPFAM" id="SSF52096">
    <property type="entry name" value="ClpP/crotonase"/>
    <property type="match status" value="1"/>
</dbReference>
<dbReference type="InterPro" id="IPR029045">
    <property type="entry name" value="ClpP/crotonase-like_dom_sf"/>
</dbReference>
<proteinExistence type="inferred from homology"/>
<keyword evidence="3" id="KW-1185">Reference proteome</keyword>
<organism evidence="2 3">
    <name type="scientific">Noviherbaspirillum pedocola</name>
    <dbReference type="NCBI Taxonomy" id="2801341"/>
    <lineage>
        <taxon>Bacteria</taxon>
        <taxon>Pseudomonadati</taxon>
        <taxon>Pseudomonadota</taxon>
        <taxon>Betaproteobacteria</taxon>
        <taxon>Burkholderiales</taxon>
        <taxon>Oxalobacteraceae</taxon>
        <taxon>Noviherbaspirillum</taxon>
    </lineage>
</organism>
<dbReference type="AlphaFoldDB" id="A0A934SZN7"/>
<dbReference type="CDD" id="cd06558">
    <property type="entry name" value="crotonase-like"/>
    <property type="match status" value="1"/>
</dbReference>
<comment type="caution">
    <text evidence="2">The sequence shown here is derived from an EMBL/GenBank/DDBJ whole genome shotgun (WGS) entry which is preliminary data.</text>
</comment>
<protein>
    <submittedName>
        <fullName evidence="2">Enoyl-CoA hydratase/isomerase family protein</fullName>
    </submittedName>
</protein>
<dbReference type="PANTHER" id="PTHR43149:SF1">
    <property type="entry name" value="DELTA(3,5)-DELTA(2,4)-DIENOYL-COA ISOMERASE, MITOCHONDRIAL"/>
    <property type="match status" value="1"/>
</dbReference>
<evidence type="ECO:0000313" key="3">
    <source>
        <dbReference type="Proteomes" id="UP000622890"/>
    </source>
</evidence>
<dbReference type="Pfam" id="PF00378">
    <property type="entry name" value="ECH_1"/>
    <property type="match status" value="1"/>
</dbReference>
<dbReference type="InterPro" id="IPR045002">
    <property type="entry name" value="Ech1-like"/>
</dbReference>
<evidence type="ECO:0000256" key="1">
    <source>
        <dbReference type="ARBA" id="ARBA00005254"/>
    </source>
</evidence>
<sequence length="173" mass="17864">MNALDIPTAHALLAACRSAHDNDGVRAVVISGEGRAFVAGGDLAAIRENLVGTARELIAAMHGGIGLLTVMRAAVLASLHGVVAGGGMGVARACDLAIAAEGTRFKLAYVNVGTSADCGTSWALPRLVSVRKPMEIALLGDTPDAPQALHRGPVNRVVPVKELQEGTDRWRIS</sequence>
<dbReference type="PANTHER" id="PTHR43149">
    <property type="entry name" value="ENOYL-COA HYDRATASE"/>
    <property type="match status" value="1"/>
</dbReference>